<evidence type="ECO:0000256" key="2">
    <source>
        <dbReference type="SAM" id="MobiDB-lite"/>
    </source>
</evidence>
<feature type="compositionally biased region" description="Acidic residues" evidence="2">
    <location>
        <begin position="786"/>
        <end position="807"/>
    </location>
</feature>
<gene>
    <name evidence="3" type="ORF">M0811_07278</name>
</gene>
<name>A0A9Q0LPU2_ANAIG</name>
<reference evidence="3" key="1">
    <citation type="submission" date="2022-10" db="EMBL/GenBank/DDBJ databases">
        <title>Novel sulphate-reducing endosymbionts in the free-living metamonad Anaeramoeba.</title>
        <authorList>
            <person name="Jerlstrom-Hultqvist J."/>
            <person name="Cepicka I."/>
            <person name="Gallot-Lavallee L."/>
            <person name="Salas-Leiva D."/>
            <person name="Curtis B.A."/>
            <person name="Zahonova K."/>
            <person name="Pipaliya S."/>
            <person name="Dacks J."/>
            <person name="Roger A.J."/>
        </authorList>
    </citation>
    <scope>NUCLEOTIDE SEQUENCE</scope>
    <source>
        <strain evidence="3">BMAN</strain>
    </source>
</reference>
<keyword evidence="1" id="KW-0175">Coiled coil</keyword>
<evidence type="ECO:0000313" key="3">
    <source>
        <dbReference type="EMBL" id="KAJ5075308.1"/>
    </source>
</evidence>
<protein>
    <submittedName>
        <fullName evidence="3">Chascon isoform d-related</fullName>
    </submittedName>
</protein>
<keyword evidence="4" id="KW-1185">Reference proteome</keyword>
<accession>A0A9Q0LPU2</accession>
<sequence length="807" mass="96340">MKEIEDSNKKILEEIKESKQSLQKEKDRLKKKRDKLAQKIPFQVRLCSIDDEGKWNLDKLGLTILEDIKSKIRILTLVEVDSNDNFALSNMFFPPNTHKISSKSDNPEIWMFKPRKFSLNSEEKLIILDVRGFNTNKLEQSIQSKIFSFLIFISSLIVLRTSTSQNNLTIDLIKNFSSIQHPHAFQFTSFQHPILSSRISPNLLWVFNKETPQSSPDFFLKEFMAQNKDSSKKSEIRESNKIKKSLFDFYRNIQGFGISSDSENRGFDLGVLSSKIYSLLFDKYIDNSEIRILSEFQFLDGALLVSVIEEYMQKANVSDSILDFQVIYDSSIENQNKKAQEISIREYKQQLLTKFSEETQPTEQDILDWHFQYFQPKKLLPTKLVGNLNQRLQCLKNITDNISEIHSKLSFKIKSQDLFLKMSDQKKKKEISNLIDTQIKSRAIGDEFSNEYSFLDFKSFQSFPELQTSLEKMAQRYFQNSQESRRLRNFTKFIDWFKRFEKKFSNLNGYDPKWDENIKKFGKEMEEKMKQKKKEENDFFQILETIDSVEFILFWLEEMCQNLKDFSGLRSNHLDAKQTNLKNANLGTTKEKIKSADNEFYKKKSKEKNKKKNKKKKKKMMKMMKMMKILLKKMKMKMKKKKKKKNKMKNEKEKEKENENEKEKQKQKQKQKEKQKQKQKQNENEKEKQNENPFDEDDEDDSPFNEDDENENEKEKQNEKQNENEKEKQKDENPFDEDDEDDSPFNEDEDEDEKEKEKQNEKQKENEKEKEKQKEKQNQNQKENDENLFDEDDEDDDDEDLFSDSKK</sequence>
<feature type="region of interest" description="Disordered" evidence="2">
    <location>
        <begin position="635"/>
        <end position="807"/>
    </location>
</feature>
<feature type="compositionally biased region" description="Acidic residues" evidence="2">
    <location>
        <begin position="693"/>
        <end position="712"/>
    </location>
</feature>
<feature type="compositionally biased region" description="Acidic residues" evidence="2">
    <location>
        <begin position="734"/>
        <end position="754"/>
    </location>
</feature>
<dbReference type="Proteomes" id="UP001149090">
    <property type="component" value="Unassembled WGS sequence"/>
</dbReference>
<feature type="compositionally biased region" description="Basic and acidic residues" evidence="2">
    <location>
        <begin position="713"/>
        <end position="733"/>
    </location>
</feature>
<feature type="compositionally biased region" description="Basic and acidic residues" evidence="2">
    <location>
        <begin position="755"/>
        <end position="785"/>
    </location>
</feature>
<evidence type="ECO:0000256" key="1">
    <source>
        <dbReference type="SAM" id="Coils"/>
    </source>
</evidence>
<comment type="caution">
    <text evidence="3">The sequence shown here is derived from an EMBL/GenBank/DDBJ whole genome shotgun (WGS) entry which is preliminary data.</text>
</comment>
<proteinExistence type="predicted"/>
<feature type="compositionally biased region" description="Basic residues" evidence="2">
    <location>
        <begin position="635"/>
        <end position="647"/>
    </location>
</feature>
<dbReference type="EMBL" id="JAPDFW010000065">
    <property type="protein sequence ID" value="KAJ5075308.1"/>
    <property type="molecule type" value="Genomic_DNA"/>
</dbReference>
<organism evidence="3 4">
    <name type="scientific">Anaeramoeba ignava</name>
    <name type="common">Anaerobic marine amoeba</name>
    <dbReference type="NCBI Taxonomy" id="1746090"/>
    <lineage>
        <taxon>Eukaryota</taxon>
        <taxon>Metamonada</taxon>
        <taxon>Anaeramoebidae</taxon>
        <taxon>Anaeramoeba</taxon>
    </lineage>
</organism>
<evidence type="ECO:0000313" key="4">
    <source>
        <dbReference type="Proteomes" id="UP001149090"/>
    </source>
</evidence>
<feature type="coiled-coil region" evidence="1">
    <location>
        <begin position="1"/>
        <end position="39"/>
    </location>
</feature>
<feature type="compositionally biased region" description="Basic and acidic residues" evidence="2">
    <location>
        <begin position="648"/>
        <end position="690"/>
    </location>
</feature>
<dbReference type="AlphaFoldDB" id="A0A9Q0LPU2"/>